<dbReference type="EMBL" id="CAUYUJ010008374">
    <property type="protein sequence ID" value="CAK0823746.1"/>
    <property type="molecule type" value="Genomic_DNA"/>
</dbReference>
<evidence type="ECO:0000313" key="1">
    <source>
        <dbReference type="EMBL" id="CAK0823746.1"/>
    </source>
</evidence>
<name>A0ABN9RWV4_9DINO</name>
<keyword evidence="2" id="KW-1185">Reference proteome</keyword>
<protein>
    <submittedName>
        <fullName evidence="1">Uncharacterized protein</fullName>
    </submittedName>
</protein>
<comment type="caution">
    <text evidence="1">The sequence shown here is derived from an EMBL/GenBank/DDBJ whole genome shotgun (WGS) entry which is preliminary data.</text>
</comment>
<evidence type="ECO:0000313" key="2">
    <source>
        <dbReference type="Proteomes" id="UP001189429"/>
    </source>
</evidence>
<organism evidence="1 2">
    <name type="scientific">Prorocentrum cordatum</name>
    <dbReference type="NCBI Taxonomy" id="2364126"/>
    <lineage>
        <taxon>Eukaryota</taxon>
        <taxon>Sar</taxon>
        <taxon>Alveolata</taxon>
        <taxon>Dinophyceae</taxon>
        <taxon>Prorocentrales</taxon>
        <taxon>Prorocentraceae</taxon>
        <taxon>Prorocentrum</taxon>
    </lineage>
</organism>
<gene>
    <name evidence="1" type="ORF">PCOR1329_LOCUS24353</name>
</gene>
<proteinExistence type="predicted"/>
<feature type="non-terminal residue" evidence="1">
    <location>
        <position position="1"/>
    </location>
</feature>
<sequence>EMCLATLRASRGTLIAVSMLEEVDAAEASEFYLECHAVDPWARWSQELGPEPAGEAAARRSSEVELDGFGMSLDGGVVQDTAALTSGRADKRHAPEVSAEAAASAAGGSAGALAKMSEYITKQDGEKAGEDSPSIFMKYFLNVPVPQTSIKSIGMEVYREMRTGCEAADAIPSGKTAYAIDGLGPRFKALQLSAIDKCWSGIRWLGLIPPMNEQPAFRTEDEEIARTVELGDLRLEELLSELKQGWETGREREPP</sequence>
<accession>A0ABN9RWV4</accession>
<reference evidence="1" key="1">
    <citation type="submission" date="2023-10" db="EMBL/GenBank/DDBJ databases">
        <authorList>
            <person name="Chen Y."/>
            <person name="Shah S."/>
            <person name="Dougan E. K."/>
            <person name="Thang M."/>
            <person name="Chan C."/>
        </authorList>
    </citation>
    <scope>NUCLEOTIDE SEQUENCE [LARGE SCALE GENOMIC DNA]</scope>
</reference>
<dbReference type="Proteomes" id="UP001189429">
    <property type="component" value="Unassembled WGS sequence"/>
</dbReference>
<feature type="non-terminal residue" evidence="1">
    <location>
        <position position="255"/>
    </location>
</feature>